<proteinExistence type="predicted"/>
<keyword evidence="2" id="KW-1185">Reference proteome</keyword>
<evidence type="ECO:0000313" key="1">
    <source>
        <dbReference type="EMBL" id="MCW8087589.1"/>
    </source>
</evidence>
<protein>
    <recommendedName>
        <fullName evidence="3">DUF1127 domain-containing protein</fullName>
    </recommendedName>
</protein>
<evidence type="ECO:0008006" key="3">
    <source>
        <dbReference type="Google" id="ProtNLM"/>
    </source>
</evidence>
<comment type="caution">
    <text evidence="1">The sequence shown here is derived from an EMBL/GenBank/DDBJ whole genome shotgun (WGS) entry which is preliminary data.</text>
</comment>
<evidence type="ECO:0000313" key="2">
    <source>
        <dbReference type="Proteomes" id="UP001526430"/>
    </source>
</evidence>
<sequence length="85" mass="9578">MSYAAPTSAFQIPLAKLTSRQGGRSTGLYLRLIAWLQTFKLLGERDELAHASDRMLSDIGLRPDAHRYADELLMQKDVVRGVLYL</sequence>
<organism evidence="1 2">
    <name type="scientific">Sabulicella glaciei</name>
    <dbReference type="NCBI Taxonomy" id="2984948"/>
    <lineage>
        <taxon>Bacteria</taxon>
        <taxon>Pseudomonadati</taxon>
        <taxon>Pseudomonadota</taxon>
        <taxon>Alphaproteobacteria</taxon>
        <taxon>Acetobacterales</taxon>
        <taxon>Acetobacteraceae</taxon>
        <taxon>Sabulicella</taxon>
    </lineage>
</organism>
<reference evidence="1 2" key="1">
    <citation type="submission" date="2022-10" db="EMBL/GenBank/DDBJ databases">
        <title>Roseococcus glaciei nov., sp. nov., isolated from glacier.</title>
        <authorList>
            <person name="Liu Q."/>
            <person name="Xin Y.-H."/>
        </authorList>
    </citation>
    <scope>NUCLEOTIDE SEQUENCE [LARGE SCALE GENOMIC DNA]</scope>
    <source>
        <strain evidence="1 2">MDT2-1-1</strain>
    </source>
</reference>
<dbReference type="EMBL" id="JAPFQI010000018">
    <property type="protein sequence ID" value="MCW8087589.1"/>
    <property type="molecule type" value="Genomic_DNA"/>
</dbReference>
<dbReference type="Proteomes" id="UP001526430">
    <property type="component" value="Unassembled WGS sequence"/>
</dbReference>
<name>A0ABT3NZJ8_9PROT</name>
<dbReference type="RefSeq" id="WP_301591796.1">
    <property type="nucleotide sequence ID" value="NZ_JAPFQI010000018.1"/>
</dbReference>
<gene>
    <name evidence="1" type="ORF">OF850_18340</name>
</gene>
<accession>A0ABT3NZJ8</accession>